<dbReference type="GO" id="GO:0004185">
    <property type="term" value="F:serine-type carboxypeptidase activity"/>
    <property type="evidence" value="ECO:0007669"/>
    <property type="project" value="InterPro"/>
</dbReference>
<dbReference type="AlphaFoldDB" id="A0A6P5GL18"/>
<dbReference type="Proteomes" id="UP000515123">
    <property type="component" value="Linkage group 18"/>
</dbReference>
<keyword evidence="4" id="KW-0732">Signal</keyword>
<keyword evidence="8" id="KW-1185">Reference proteome</keyword>
<dbReference type="RefSeq" id="XP_020108492.1">
    <property type="nucleotide sequence ID" value="XM_020252903.1"/>
</dbReference>
<keyword evidence="3" id="KW-0645">Protease</keyword>
<dbReference type="OrthoDB" id="443318at2759"/>
<dbReference type="InterPro" id="IPR029058">
    <property type="entry name" value="AB_hydrolase_fold"/>
</dbReference>
<evidence type="ECO:0000256" key="3">
    <source>
        <dbReference type="ARBA" id="ARBA00022670"/>
    </source>
</evidence>
<organism evidence="8 9">
    <name type="scientific">Ananas comosus</name>
    <name type="common">Pineapple</name>
    <name type="synonym">Ananas ananas</name>
    <dbReference type="NCBI Taxonomy" id="4615"/>
    <lineage>
        <taxon>Eukaryota</taxon>
        <taxon>Viridiplantae</taxon>
        <taxon>Streptophyta</taxon>
        <taxon>Embryophyta</taxon>
        <taxon>Tracheophyta</taxon>
        <taxon>Spermatophyta</taxon>
        <taxon>Magnoliopsida</taxon>
        <taxon>Liliopsida</taxon>
        <taxon>Poales</taxon>
        <taxon>Bromeliaceae</taxon>
        <taxon>Bromelioideae</taxon>
        <taxon>Ananas</taxon>
    </lineage>
</organism>
<dbReference type="GO" id="GO:0006508">
    <property type="term" value="P:proteolysis"/>
    <property type="evidence" value="ECO:0007669"/>
    <property type="project" value="UniProtKB-KW"/>
</dbReference>
<gene>
    <name evidence="9" type="primary">LOC109724174</name>
</gene>
<protein>
    <submittedName>
        <fullName evidence="9">Serine carboxypeptidase II-3-like</fullName>
    </submittedName>
</protein>
<dbReference type="PROSITE" id="PS00560">
    <property type="entry name" value="CARBOXYPEPT_SER_HIS"/>
    <property type="match status" value="1"/>
</dbReference>
<keyword evidence="2" id="KW-0121">Carboxypeptidase</keyword>
<name>A0A6P5GL18_ANACO</name>
<reference evidence="8" key="1">
    <citation type="journal article" date="2015" name="Nat. Genet.">
        <title>The pineapple genome and the evolution of CAM photosynthesis.</title>
        <authorList>
            <person name="Ming R."/>
            <person name="VanBuren R."/>
            <person name="Wai C.M."/>
            <person name="Tang H."/>
            <person name="Schatz M.C."/>
            <person name="Bowers J.E."/>
            <person name="Lyons E."/>
            <person name="Wang M.L."/>
            <person name="Chen J."/>
            <person name="Biggers E."/>
            <person name="Zhang J."/>
            <person name="Huang L."/>
            <person name="Zhang L."/>
            <person name="Miao W."/>
            <person name="Zhang J."/>
            <person name="Ye Z."/>
            <person name="Miao C."/>
            <person name="Lin Z."/>
            <person name="Wang H."/>
            <person name="Zhou H."/>
            <person name="Yim W.C."/>
            <person name="Priest H.D."/>
            <person name="Zheng C."/>
            <person name="Woodhouse M."/>
            <person name="Edger P.P."/>
            <person name="Guyot R."/>
            <person name="Guo H.B."/>
            <person name="Guo H."/>
            <person name="Zheng G."/>
            <person name="Singh R."/>
            <person name="Sharma A."/>
            <person name="Min X."/>
            <person name="Zheng Y."/>
            <person name="Lee H."/>
            <person name="Gurtowski J."/>
            <person name="Sedlazeck F.J."/>
            <person name="Harkess A."/>
            <person name="McKain M.R."/>
            <person name="Liao Z."/>
            <person name="Fang J."/>
            <person name="Liu J."/>
            <person name="Zhang X."/>
            <person name="Zhang Q."/>
            <person name="Hu W."/>
            <person name="Qin Y."/>
            <person name="Wang K."/>
            <person name="Chen L.Y."/>
            <person name="Shirley N."/>
            <person name="Lin Y.R."/>
            <person name="Liu L.Y."/>
            <person name="Hernandez A.G."/>
            <person name="Wright C.L."/>
            <person name="Bulone V."/>
            <person name="Tuskan G.A."/>
            <person name="Heath K."/>
            <person name="Zee F."/>
            <person name="Moore P.H."/>
            <person name="Sunkar R."/>
            <person name="Leebens-Mack J.H."/>
            <person name="Mockler T."/>
            <person name="Bennetzen J.L."/>
            <person name="Freeling M."/>
            <person name="Sankoff D."/>
            <person name="Paterson A.H."/>
            <person name="Zhu X."/>
            <person name="Yang X."/>
            <person name="Smith J.A."/>
            <person name="Cushman J.C."/>
            <person name="Paull R.E."/>
            <person name="Yu Q."/>
        </authorList>
    </citation>
    <scope>NUCLEOTIDE SEQUENCE [LARGE SCALE GENOMIC DNA]</scope>
    <source>
        <strain evidence="8">cv. F153</strain>
    </source>
</reference>
<dbReference type="Gramene" id="Aco020457.1.mrna1">
    <property type="protein sequence ID" value="Aco020457.1.mrna1"/>
    <property type="gene ID" value="Aco020457.1.path1"/>
</dbReference>
<dbReference type="Pfam" id="PF00450">
    <property type="entry name" value="Peptidase_S10"/>
    <property type="match status" value="1"/>
</dbReference>
<sequence>MLGSQVISEWQDSPSTILPIITELLSSGIQVWIYSGDVDGRVPVTSSRYSINQLKLPVKTSWKPWSIEDEVGGCSVIYGDGNLTFVTVRGAGHEVPSYQPLRALVLVQSFLMGKQLPA</sequence>
<keyword evidence="7" id="KW-0325">Glycoprotein</keyword>
<evidence type="ECO:0000256" key="5">
    <source>
        <dbReference type="ARBA" id="ARBA00022801"/>
    </source>
</evidence>
<dbReference type="GeneID" id="109724174"/>
<evidence type="ECO:0000313" key="9">
    <source>
        <dbReference type="RefSeq" id="XP_020108492.1"/>
    </source>
</evidence>
<evidence type="ECO:0000256" key="7">
    <source>
        <dbReference type="ARBA" id="ARBA00023180"/>
    </source>
</evidence>
<accession>A0A6P5GL18</accession>
<dbReference type="SUPFAM" id="SSF53474">
    <property type="entry name" value="alpha/beta-Hydrolases"/>
    <property type="match status" value="1"/>
</dbReference>
<proteinExistence type="inferred from homology"/>
<keyword evidence="5" id="KW-0378">Hydrolase</keyword>
<evidence type="ECO:0000256" key="2">
    <source>
        <dbReference type="ARBA" id="ARBA00022645"/>
    </source>
</evidence>
<evidence type="ECO:0000256" key="6">
    <source>
        <dbReference type="ARBA" id="ARBA00023157"/>
    </source>
</evidence>
<dbReference type="InterPro" id="IPR001563">
    <property type="entry name" value="Peptidase_S10"/>
</dbReference>
<keyword evidence="6" id="KW-1015">Disulfide bond</keyword>
<comment type="similarity">
    <text evidence="1">Belongs to the peptidase S10 family.</text>
</comment>
<dbReference type="Gene3D" id="3.40.50.11320">
    <property type="match status" value="1"/>
</dbReference>
<reference evidence="9" key="2">
    <citation type="submission" date="2025-08" db="UniProtKB">
        <authorList>
            <consortium name="RefSeq"/>
        </authorList>
    </citation>
    <scope>IDENTIFICATION</scope>
    <source>
        <tissue evidence="9">Leaf</tissue>
    </source>
</reference>
<dbReference type="FunFam" id="3.40.50.11320:FF:000001">
    <property type="entry name" value="Carboxypeptidase"/>
    <property type="match status" value="1"/>
</dbReference>
<evidence type="ECO:0000313" key="8">
    <source>
        <dbReference type="Proteomes" id="UP000515123"/>
    </source>
</evidence>
<dbReference type="InterPro" id="IPR033124">
    <property type="entry name" value="Ser_caboxypep_his_AS"/>
</dbReference>
<evidence type="ECO:0000256" key="1">
    <source>
        <dbReference type="ARBA" id="ARBA00009431"/>
    </source>
</evidence>
<evidence type="ECO:0000256" key="4">
    <source>
        <dbReference type="ARBA" id="ARBA00022729"/>
    </source>
</evidence>